<sequence length="165" mass="18864">MESLSESLQPYKETVGSIASIVTIGQFFSGAFICRDIYKKKRTDGISAMPFIGGTVMYVKFKNKWEEVYRPSLRGVGLIAALFTYMAWEDPTKVEYRYGLIVTILMLLLMGAPLMEVKEILQKKDASNIPFPIVFAGFFVSMLWLLYGIILMNEFMIVCLWKLIQ</sequence>
<dbReference type="EMBL" id="CM043019">
    <property type="protein sequence ID" value="KAI4460937.1"/>
    <property type="molecule type" value="Genomic_DNA"/>
</dbReference>
<comment type="caution">
    <text evidence="1">The sequence shown here is derived from an EMBL/GenBank/DDBJ whole genome shotgun (WGS) entry which is preliminary data.</text>
</comment>
<organism evidence="1 2">
    <name type="scientific">Holotrichia oblita</name>
    <name type="common">Chafer beetle</name>
    <dbReference type="NCBI Taxonomy" id="644536"/>
    <lineage>
        <taxon>Eukaryota</taxon>
        <taxon>Metazoa</taxon>
        <taxon>Ecdysozoa</taxon>
        <taxon>Arthropoda</taxon>
        <taxon>Hexapoda</taxon>
        <taxon>Insecta</taxon>
        <taxon>Pterygota</taxon>
        <taxon>Neoptera</taxon>
        <taxon>Endopterygota</taxon>
        <taxon>Coleoptera</taxon>
        <taxon>Polyphaga</taxon>
        <taxon>Scarabaeiformia</taxon>
        <taxon>Scarabaeidae</taxon>
        <taxon>Melolonthinae</taxon>
        <taxon>Holotrichia</taxon>
    </lineage>
</organism>
<reference evidence="1" key="1">
    <citation type="submission" date="2022-04" db="EMBL/GenBank/DDBJ databases">
        <title>Chromosome-scale genome assembly of Holotrichia oblita Faldermann.</title>
        <authorList>
            <person name="Rongchong L."/>
        </authorList>
    </citation>
    <scope>NUCLEOTIDE SEQUENCE</scope>
    <source>
        <strain evidence="1">81SQS9</strain>
    </source>
</reference>
<dbReference type="Proteomes" id="UP001056778">
    <property type="component" value="Chromosome 5"/>
</dbReference>
<evidence type="ECO:0000313" key="1">
    <source>
        <dbReference type="EMBL" id="KAI4460937.1"/>
    </source>
</evidence>
<accession>A0ACB9T2C9</accession>
<evidence type="ECO:0000313" key="2">
    <source>
        <dbReference type="Proteomes" id="UP001056778"/>
    </source>
</evidence>
<gene>
    <name evidence="1" type="ORF">MML48_5g00019949</name>
</gene>
<name>A0ACB9T2C9_HOLOL</name>
<proteinExistence type="predicted"/>
<protein>
    <submittedName>
        <fullName evidence="1">Rag1-activating protein 1</fullName>
    </submittedName>
</protein>
<keyword evidence="2" id="KW-1185">Reference proteome</keyword>